<dbReference type="Proteomes" id="UP001596391">
    <property type="component" value="Unassembled WGS sequence"/>
</dbReference>
<evidence type="ECO:0000256" key="2">
    <source>
        <dbReference type="PROSITE-ProRule" id="PRU00335"/>
    </source>
</evidence>
<dbReference type="InterPro" id="IPR001647">
    <property type="entry name" value="HTH_TetR"/>
</dbReference>
<dbReference type="PANTHER" id="PTHR30055">
    <property type="entry name" value="HTH-TYPE TRANSCRIPTIONAL REGULATOR RUTR"/>
    <property type="match status" value="1"/>
</dbReference>
<evidence type="ECO:0000259" key="3">
    <source>
        <dbReference type="PROSITE" id="PS50977"/>
    </source>
</evidence>
<protein>
    <submittedName>
        <fullName evidence="4">TetR/AcrR family transcriptional regulator</fullName>
    </submittedName>
</protein>
<evidence type="ECO:0000313" key="4">
    <source>
        <dbReference type="EMBL" id="MFC6645238.1"/>
    </source>
</evidence>
<dbReference type="InterPro" id="IPR050109">
    <property type="entry name" value="HTH-type_TetR-like_transc_reg"/>
</dbReference>
<dbReference type="SUPFAM" id="SSF46689">
    <property type="entry name" value="Homeodomain-like"/>
    <property type="match status" value="1"/>
</dbReference>
<proteinExistence type="predicted"/>
<dbReference type="PROSITE" id="PS01081">
    <property type="entry name" value="HTH_TETR_1"/>
    <property type="match status" value="1"/>
</dbReference>
<dbReference type="InterPro" id="IPR009057">
    <property type="entry name" value="Homeodomain-like_sf"/>
</dbReference>
<dbReference type="InterPro" id="IPR023772">
    <property type="entry name" value="DNA-bd_HTH_TetR-type_CS"/>
</dbReference>
<comment type="caution">
    <text evidence="4">The sequence shown here is derived from an EMBL/GenBank/DDBJ whole genome shotgun (WGS) entry which is preliminary data.</text>
</comment>
<dbReference type="PRINTS" id="PR00455">
    <property type="entry name" value="HTHTETR"/>
</dbReference>
<feature type="DNA-binding region" description="H-T-H motif" evidence="2">
    <location>
        <begin position="29"/>
        <end position="48"/>
    </location>
</feature>
<accession>A0ABW1Z8M3</accession>
<reference evidence="5" key="1">
    <citation type="journal article" date="2019" name="Int. J. Syst. Evol. Microbiol.">
        <title>The Global Catalogue of Microorganisms (GCM) 10K type strain sequencing project: providing services to taxonomists for standard genome sequencing and annotation.</title>
        <authorList>
            <consortium name="The Broad Institute Genomics Platform"/>
            <consortium name="The Broad Institute Genome Sequencing Center for Infectious Disease"/>
            <person name="Wu L."/>
            <person name="Ma J."/>
        </authorList>
    </citation>
    <scope>NUCLEOTIDE SEQUENCE [LARGE SCALE GENOMIC DNA]</scope>
    <source>
        <strain evidence="5">CGMCC 1.16026</strain>
    </source>
</reference>
<dbReference type="PANTHER" id="PTHR30055:SF222">
    <property type="entry name" value="REGULATORY PROTEIN"/>
    <property type="match status" value="1"/>
</dbReference>
<feature type="domain" description="HTH tetR-type" evidence="3">
    <location>
        <begin position="7"/>
        <end position="66"/>
    </location>
</feature>
<organism evidence="4 5">
    <name type="scientific">Granulicella cerasi</name>
    <dbReference type="NCBI Taxonomy" id="741063"/>
    <lineage>
        <taxon>Bacteria</taxon>
        <taxon>Pseudomonadati</taxon>
        <taxon>Acidobacteriota</taxon>
        <taxon>Terriglobia</taxon>
        <taxon>Terriglobales</taxon>
        <taxon>Acidobacteriaceae</taxon>
        <taxon>Granulicella</taxon>
    </lineage>
</organism>
<evidence type="ECO:0000313" key="5">
    <source>
        <dbReference type="Proteomes" id="UP001596391"/>
    </source>
</evidence>
<dbReference type="EMBL" id="JBHSWI010000001">
    <property type="protein sequence ID" value="MFC6645238.1"/>
    <property type="molecule type" value="Genomic_DNA"/>
</dbReference>
<sequence length="192" mass="21409">MARAKSPEKRAAILEAATHEIAEIGLSASTARIAKRAGVAEGTLFIYFSNKDVLFNELYAELKRETYTALGRNFPVGGSLEERARYVWNSYIDWNSRHPAKGKASSLLHLCAAIEPETRELSSGAKPEIERVLAELRKAPAFRSMPKSFVSSLMRSMQEAVLETIALHPQNRKKLIDAGFAAFWRAVNEQTK</sequence>
<name>A0ABW1Z8M3_9BACT</name>
<gene>
    <name evidence="4" type="ORF">ACFQBQ_06475</name>
</gene>
<dbReference type="PROSITE" id="PS50977">
    <property type="entry name" value="HTH_TETR_2"/>
    <property type="match status" value="1"/>
</dbReference>
<evidence type="ECO:0000256" key="1">
    <source>
        <dbReference type="ARBA" id="ARBA00023125"/>
    </source>
</evidence>
<dbReference type="RefSeq" id="WP_263371619.1">
    <property type="nucleotide sequence ID" value="NZ_JAGSYD010000003.1"/>
</dbReference>
<dbReference type="Pfam" id="PF00440">
    <property type="entry name" value="TetR_N"/>
    <property type="match status" value="1"/>
</dbReference>
<dbReference type="Gene3D" id="1.10.357.10">
    <property type="entry name" value="Tetracycline Repressor, domain 2"/>
    <property type="match status" value="1"/>
</dbReference>
<keyword evidence="5" id="KW-1185">Reference proteome</keyword>
<keyword evidence="1 2" id="KW-0238">DNA-binding</keyword>